<dbReference type="AlphaFoldDB" id="A0A6J4JMC1"/>
<keyword evidence="1" id="KW-0378">Hydrolase</keyword>
<proteinExistence type="predicted"/>
<protein>
    <submittedName>
        <fullName evidence="1">N-acetylmuramoyl-L-alanine amidase</fullName>
        <ecNumber evidence="1">3.5.1.28</ecNumber>
    </submittedName>
</protein>
<evidence type="ECO:0000313" key="1">
    <source>
        <dbReference type="EMBL" id="CAA9282348.1"/>
    </source>
</evidence>
<sequence>MLKPAAIFFLLLKLGWLLALPVITNKRAMAQPTPKIGPLVLKATPLGITPTEFYIADVIDERSDRQAVAYLVQPAALNPTNAPVITTAQPVDFQGGGLAAIRQFVRQSLPRNTGLRPLIIRVKECRVAETASSTKGRIDGTVKVHLAFDYLRDNKYTRLIEYQGGARYARPAGQFTVVEPTLRQTLASGLRYINTWMNQQANHNEKLAKGLQVHFSDYTRSQADDTVFYRVNQPLTWADFTATPRAGRYAALVFPGFAYEGGSDVKDGIIHLNLKVKVYVLRSSSWVKDVARDAYSLNHEQRHFDIVKLVAERFKQKIKPDSLTLEDYNSIVQYKFIESFREMNRLQEQYDGETQHGINQAAQAAWSQRIEADLRKYGVKK</sequence>
<dbReference type="EC" id="3.5.1.28" evidence="1"/>
<dbReference type="GO" id="GO:0008745">
    <property type="term" value="F:N-acetylmuramoyl-L-alanine amidase activity"/>
    <property type="evidence" value="ECO:0007669"/>
    <property type="project" value="UniProtKB-EC"/>
</dbReference>
<organism evidence="1">
    <name type="scientific">uncultured Adhaeribacter sp</name>
    <dbReference type="NCBI Taxonomy" id="448109"/>
    <lineage>
        <taxon>Bacteria</taxon>
        <taxon>Pseudomonadati</taxon>
        <taxon>Bacteroidota</taxon>
        <taxon>Cytophagia</taxon>
        <taxon>Cytophagales</taxon>
        <taxon>Hymenobacteraceae</taxon>
        <taxon>Adhaeribacter</taxon>
        <taxon>environmental samples</taxon>
    </lineage>
</organism>
<dbReference type="EMBL" id="CADCTJ010001062">
    <property type="protein sequence ID" value="CAA9282348.1"/>
    <property type="molecule type" value="Genomic_DNA"/>
</dbReference>
<name>A0A6J4JMC1_9BACT</name>
<reference evidence="1" key="1">
    <citation type="submission" date="2020-02" db="EMBL/GenBank/DDBJ databases">
        <authorList>
            <person name="Meier V. D."/>
        </authorList>
    </citation>
    <scope>NUCLEOTIDE SEQUENCE</scope>
    <source>
        <strain evidence="1">AVDCRST_MAG95</strain>
    </source>
</reference>
<accession>A0A6J4JMC1</accession>
<gene>
    <name evidence="1" type="ORF">AVDCRST_MAG95-3396</name>
</gene>